<dbReference type="Pfam" id="PF01261">
    <property type="entry name" value="AP_endonuc_2"/>
    <property type="match status" value="1"/>
</dbReference>
<name>A0A1G2QW58_9BACT</name>
<dbReference type="InterPro" id="IPR036237">
    <property type="entry name" value="Xyl_isomerase-like_sf"/>
</dbReference>
<dbReference type="EMBL" id="MHTS01000007">
    <property type="protein sequence ID" value="OHA64806.1"/>
    <property type="molecule type" value="Genomic_DNA"/>
</dbReference>
<dbReference type="InterPro" id="IPR050312">
    <property type="entry name" value="IolE/XylAMocC-like"/>
</dbReference>
<evidence type="ECO:0000313" key="3">
    <source>
        <dbReference type="Proteomes" id="UP000178170"/>
    </source>
</evidence>
<gene>
    <name evidence="2" type="ORF">A2843_00720</name>
</gene>
<protein>
    <recommendedName>
        <fullName evidence="1">Xylose isomerase-like TIM barrel domain-containing protein</fullName>
    </recommendedName>
</protein>
<evidence type="ECO:0000259" key="1">
    <source>
        <dbReference type="Pfam" id="PF01261"/>
    </source>
</evidence>
<organism evidence="2 3">
    <name type="scientific">Candidatus Wildermuthbacteria bacterium RIFCSPHIGHO2_01_FULL_48_27b</name>
    <dbReference type="NCBI Taxonomy" id="1802447"/>
    <lineage>
        <taxon>Bacteria</taxon>
        <taxon>Candidatus Wildermuthiibacteriota</taxon>
    </lineage>
</organism>
<dbReference type="Gene3D" id="3.20.20.150">
    <property type="entry name" value="Divalent-metal-dependent TIM barrel enzymes"/>
    <property type="match status" value="1"/>
</dbReference>
<dbReference type="PANTHER" id="PTHR12110:SF53">
    <property type="entry name" value="BLR5974 PROTEIN"/>
    <property type="match status" value="1"/>
</dbReference>
<reference evidence="2 3" key="1">
    <citation type="journal article" date="2016" name="Nat. Commun.">
        <title>Thousands of microbial genomes shed light on interconnected biogeochemical processes in an aquifer system.</title>
        <authorList>
            <person name="Anantharaman K."/>
            <person name="Brown C.T."/>
            <person name="Hug L.A."/>
            <person name="Sharon I."/>
            <person name="Castelle C.J."/>
            <person name="Probst A.J."/>
            <person name="Thomas B.C."/>
            <person name="Singh A."/>
            <person name="Wilkins M.J."/>
            <person name="Karaoz U."/>
            <person name="Brodie E.L."/>
            <person name="Williams K.H."/>
            <person name="Hubbard S.S."/>
            <person name="Banfield J.F."/>
        </authorList>
    </citation>
    <scope>NUCLEOTIDE SEQUENCE [LARGE SCALE GENOMIC DNA]</scope>
</reference>
<evidence type="ECO:0000313" key="2">
    <source>
        <dbReference type="EMBL" id="OHA64806.1"/>
    </source>
</evidence>
<proteinExistence type="predicted"/>
<dbReference type="PANTHER" id="PTHR12110">
    <property type="entry name" value="HYDROXYPYRUVATE ISOMERASE"/>
    <property type="match status" value="1"/>
</dbReference>
<comment type="caution">
    <text evidence="2">The sequence shown here is derived from an EMBL/GenBank/DDBJ whole genome shotgun (WGS) entry which is preliminary data.</text>
</comment>
<accession>A0A1G2QW58</accession>
<sequence>MINIHPIGIMQGRLVLPKGRGIQFFPFEEWQEESQIASNIGIDEIDFIFDLERFQENPLWSEQGIAKIQQTIAESGVKVRHICADFFMRRPFFRVSEQERKENVEILQKLLEAAKQIGAINIEVPLVDNSSIKTEEEKETLIQCLKECLPKAKDFGITISLEADLAPKDLLDLVERFADPFLKITYDSGNSSSLGYDSYEEISAYGNHLANVHIKDRVFGGTTVPLGTGDTNFEKLFRGLKEQGYQGSFTLQAARQEEGKETETILSYVEFLKKYISS</sequence>
<dbReference type="SUPFAM" id="SSF51658">
    <property type="entry name" value="Xylose isomerase-like"/>
    <property type="match status" value="1"/>
</dbReference>
<dbReference type="Proteomes" id="UP000178170">
    <property type="component" value="Unassembled WGS sequence"/>
</dbReference>
<dbReference type="AlphaFoldDB" id="A0A1G2QW58"/>
<feature type="domain" description="Xylose isomerase-like TIM barrel" evidence="1">
    <location>
        <begin position="36"/>
        <end position="273"/>
    </location>
</feature>
<dbReference type="InterPro" id="IPR013022">
    <property type="entry name" value="Xyl_isomerase-like_TIM-brl"/>
</dbReference>